<evidence type="ECO:0000313" key="3">
    <source>
        <dbReference type="Proteomes" id="UP001552521"/>
    </source>
</evidence>
<feature type="compositionally biased region" description="Basic and acidic residues" evidence="1">
    <location>
        <begin position="27"/>
        <end position="47"/>
    </location>
</feature>
<name>A0ABV3HW53_9ACTN</name>
<evidence type="ECO:0000313" key="2">
    <source>
        <dbReference type="EMBL" id="MEV4682810.1"/>
    </source>
</evidence>
<organism evidence="2 3">
    <name type="scientific">Streptomyces kurssanovii</name>
    <dbReference type="NCBI Taxonomy" id="67312"/>
    <lineage>
        <taxon>Bacteria</taxon>
        <taxon>Bacillati</taxon>
        <taxon>Actinomycetota</taxon>
        <taxon>Actinomycetes</taxon>
        <taxon>Kitasatosporales</taxon>
        <taxon>Streptomycetaceae</taxon>
        <taxon>Streptomyces</taxon>
    </lineage>
</organism>
<dbReference type="EMBL" id="JBFAQK010000024">
    <property type="protein sequence ID" value="MEV4682810.1"/>
    <property type="molecule type" value="Genomic_DNA"/>
</dbReference>
<dbReference type="Proteomes" id="UP001552521">
    <property type="component" value="Unassembled WGS sequence"/>
</dbReference>
<sequence>MNQLGDKPEEVRKQLEEEKRRSGKGRPGGEKTGDAAETTDKSRKASASEEEPAGNEDRTPE</sequence>
<evidence type="ECO:0000256" key="1">
    <source>
        <dbReference type="SAM" id="MobiDB-lite"/>
    </source>
</evidence>
<dbReference type="RefSeq" id="WP_364595311.1">
    <property type="nucleotide sequence ID" value="NZ_JBFAQK010000024.1"/>
</dbReference>
<gene>
    <name evidence="2" type="ORF">AB0K36_18720</name>
</gene>
<comment type="caution">
    <text evidence="2">The sequence shown here is derived from an EMBL/GenBank/DDBJ whole genome shotgun (WGS) entry which is preliminary data.</text>
</comment>
<protein>
    <submittedName>
        <fullName evidence="2">Uncharacterized protein</fullName>
    </submittedName>
</protein>
<proteinExistence type="predicted"/>
<reference evidence="2 3" key="1">
    <citation type="submission" date="2024-06" db="EMBL/GenBank/DDBJ databases">
        <title>The Natural Products Discovery Center: Release of the First 8490 Sequenced Strains for Exploring Actinobacteria Biosynthetic Diversity.</title>
        <authorList>
            <person name="Kalkreuter E."/>
            <person name="Kautsar S.A."/>
            <person name="Yang D."/>
            <person name="Bader C.D."/>
            <person name="Teijaro C.N."/>
            <person name="Fluegel L."/>
            <person name="Davis C.M."/>
            <person name="Simpson J.R."/>
            <person name="Lauterbach L."/>
            <person name="Steele A.D."/>
            <person name="Gui C."/>
            <person name="Meng S."/>
            <person name="Li G."/>
            <person name="Viehrig K."/>
            <person name="Ye F."/>
            <person name="Su P."/>
            <person name="Kiefer A.F."/>
            <person name="Nichols A."/>
            <person name="Cepeda A.J."/>
            <person name="Yan W."/>
            <person name="Fan B."/>
            <person name="Jiang Y."/>
            <person name="Adhikari A."/>
            <person name="Zheng C.-J."/>
            <person name="Schuster L."/>
            <person name="Cowan T.M."/>
            <person name="Smanski M.J."/>
            <person name="Chevrette M.G."/>
            <person name="De Carvalho L.P.S."/>
            <person name="Shen B."/>
        </authorList>
    </citation>
    <scope>NUCLEOTIDE SEQUENCE [LARGE SCALE GENOMIC DNA]</scope>
    <source>
        <strain evidence="2 3">NPDC049344</strain>
    </source>
</reference>
<feature type="compositionally biased region" description="Basic and acidic residues" evidence="1">
    <location>
        <begin position="1"/>
        <end position="20"/>
    </location>
</feature>
<feature type="region of interest" description="Disordered" evidence="1">
    <location>
        <begin position="1"/>
        <end position="61"/>
    </location>
</feature>
<keyword evidence="3" id="KW-1185">Reference proteome</keyword>
<accession>A0ABV3HW53</accession>